<evidence type="ECO:0000313" key="2">
    <source>
        <dbReference type="Proteomes" id="UP001050975"/>
    </source>
</evidence>
<reference evidence="1" key="1">
    <citation type="submission" date="2019-10" db="EMBL/GenBank/DDBJ databases">
        <title>Draft genome sequece of Microseira wollei NIES-4236.</title>
        <authorList>
            <person name="Yamaguchi H."/>
            <person name="Suzuki S."/>
            <person name="Kawachi M."/>
        </authorList>
    </citation>
    <scope>NUCLEOTIDE SEQUENCE</scope>
    <source>
        <strain evidence="1">NIES-4236</strain>
    </source>
</reference>
<dbReference type="EMBL" id="BLAY01000536">
    <property type="protein sequence ID" value="GET44680.1"/>
    <property type="molecule type" value="Genomic_DNA"/>
</dbReference>
<dbReference type="AlphaFoldDB" id="A0AAV3XUA2"/>
<gene>
    <name evidence="1" type="ORF">MiSe_95130</name>
</gene>
<accession>A0AAV3XUA2</accession>
<name>A0AAV3XUA2_9CYAN</name>
<proteinExistence type="predicted"/>
<comment type="caution">
    <text evidence="1">The sequence shown here is derived from an EMBL/GenBank/DDBJ whole genome shotgun (WGS) entry which is preliminary data.</text>
</comment>
<sequence>MKVTEEQIRIATDNFSVEVTIFLQQVKSATNLLNFCY</sequence>
<organism evidence="1 2">
    <name type="scientific">Microseira wollei NIES-4236</name>
    <dbReference type="NCBI Taxonomy" id="2530354"/>
    <lineage>
        <taxon>Bacteria</taxon>
        <taxon>Bacillati</taxon>
        <taxon>Cyanobacteriota</taxon>
        <taxon>Cyanophyceae</taxon>
        <taxon>Oscillatoriophycideae</taxon>
        <taxon>Aerosakkonematales</taxon>
        <taxon>Aerosakkonemataceae</taxon>
        <taxon>Microseira</taxon>
    </lineage>
</organism>
<keyword evidence="2" id="KW-1185">Reference proteome</keyword>
<evidence type="ECO:0000313" key="1">
    <source>
        <dbReference type="EMBL" id="GET44680.1"/>
    </source>
</evidence>
<dbReference type="Proteomes" id="UP001050975">
    <property type="component" value="Unassembled WGS sequence"/>
</dbReference>
<protein>
    <submittedName>
        <fullName evidence="1">Uncharacterized protein</fullName>
    </submittedName>
</protein>